<dbReference type="PANTHER" id="PTHR18968">
    <property type="entry name" value="THIAMINE PYROPHOSPHATE ENZYMES"/>
    <property type="match status" value="1"/>
</dbReference>
<evidence type="ECO:0000256" key="1">
    <source>
        <dbReference type="ARBA" id="ARBA00007812"/>
    </source>
</evidence>
<dbReference type="EMBL" id="BAAARA010000023">
    <property type="protein sequence ID" value="GAA2361540.1"/>
    <property type="molecule type" value="Genomic_DNA"/>
</dbReference>
<keyword evidence="6" id="KW-1185">Reference proteome</keyword>
<dbReference type="InterPro" id="IPR029061">
    <property type="entry name" value="THDP-binding"/>
</dbReference>
<sequence>MRLDPLGGSYLVKGSESLLTTAATAGVEVCFANPGTTEIDLVEAFDEVEAPRSVLALSEGVVTGAADGYGRMSDSPAMTLMHLGPGLANGIANLHNARRARTPIVNVVGEHASWHQPADAPLGSDIESLAWPVSGQVSRTTSAEAASAEFAAAYAAALERRMPSTLIAAADHMWNQGGMPAPAPAIAARQAVDDQRIADVAKVVSAGRRPAFLLGGHALEAEGVRTAARIAANAGGELLCERGFARLERGPDIPPIRSLPYFPEDVFALLEDFSDLVLIGAGKPVAFFGYKGMPSHPLPEVLRVHPLADPDQDALGALRALATATDSAAVEPLWTPRPEIGDPSGKLDAAAVAAAIVRTQPENSIVVNEGVSSSAAYPEIAAAAPAHTELSQTGGAIGMGMPVATGAAIACPRRPVINLQADGSAAYTVQALWTQAREGLDVTTVICSNSRYRILEAELQRSGVDAPGAAAAGMTDLGDPAVDWQAVARGFGVPALRATTAEELVDALRRAHSEPGPTLVEAVL</sequence>
<proteinExistence type="inferred from homology"/>
<reference evidence="5 6" key="1">
    <citation type="journal article" date="2019" name="Int. J. Syst. Evol. Microbiol.">
        <title>The Global Catalogue of Microorganisms (GCM) 10K type strain sequencing project: providing services to taxonomists for standard genome sequencing and annotation.</title>
        <authorList>
            <consortium name="The Broad Institute Genomics Platform"/>
            <consortium name="The Broad Institute Genome Sequencing Center for Infectious Disease"/>
            <person name="Wu L."/>
            <person name="Ma J."/>
        </authorList>
    </citation>
    <scope>NUCLEOTIDE SEQUENCE [LARGE SCALE GENOMIC DNA]</scope>
    <source>
        <strain evidence="5 6">JCM 16221</strain>
    </source>
</reference>
<dbReference type="NCBIfam" id="NF005760">
    <property type="entry name" value="PRK07586.1"/>
    <property type="match status" value="1"/>
</dbReference>
<comment type="similarity">
    <text evidence="1">Belongs to the TPP enzyme family.</text>
</comment>
<dbReference type="SUPFAM" id="SSF52518">
    <property type="entry name" value="Thiamin diphosphate-binding fold (THDP-binding)"/>
    <property type="match status" value="2"/>
</dbReference>
<dbReference type="CDD" id="cd07035">
    <property type="entry name" value="TPP_PYR_POX_like"/>
    <property type="match status" value="1"/>
</dbReference>
<dbReference type="InterPro" id="IPR012001">
    <property type="entry name" value="Thiamin_PyroP_enz_TPP-bd_dom"/>
</dbReference>
<evidence type="ECO:0000259" key="3">
    <source>
        <dbReference type="Pfam" id="PF02775"/>
    </source>
</evidence>
<evidence type="ECO:0000256" key="2">
    <source>
        <dbReference type="ARBA" id="ARBA00023052"/>
    </source>
</evidence>
<dbReference type="Gene3D" id="3.40.50.970">
    <property type="match status" value="2"/>
</dbReference>
<organism evidence="5 6">
    <name type="scientific">Saccharopolyspora halophila</name>
    <dbReference type="NCBI Taxonomy" id="405551"/>
    <lineage>
        <taxon>Bacteria</taxon>
        <taxon>Bacillati</taxon>
        <taxon>Actinomycetota</taxon>
        <taxon>Actinomycetes</taxon>
        <taxon>Pseudonocardiales</taxon>
        <taxon>Pseudonocardiaceae</taxon>
        <taxon>Saccharopolyspora</taxon>
    </lineage>
</organism>
<evidence type="ECO:0000313" key="5">
    <source>
        <dbReference type="EMBL" id="GAA2361540.1"/>
    </source>
</evidence>
<feature type="domain" description="Thiamine pyrophosphate enzyme TPP-binding" evidence="3">
    <location>
        <begin position="384"/>
        <end position="521"/>
    </location>
</feature>
<evidence type="ECO:0000259" key="4">
    <source>
        <dbReference type="Pfam" id="PF02776"/>
    </source>
</evidence>
<accession>A0ABN3GUI8</accession>
<dbReference type="CDD" id="cd02002">
    <property type="entry name" value="TPP_BFDC"/>
    <property type="match status" value="1"/>
</dbReference>
<dbReference type="Pfam" id="PF02775">
    <property type="entry name" value="TPP_enzyme_C"/>
    <property type="match status" value="1"/>
</dbReference>
<name>A0ABN3GUI8_9PSEU</name>
<protein>
    <submittedName>
        <fullName evidence="5">Acetolactate synthase large subunit</fullName>
    </submittedName>
</protein>
<dbReference type="Proteomes" id="UP001501218">
    <property type="component" value="Unassembled WGS sequence"/>
</dbReference>
<dbReference type="InterPro" id="IPR045229">
    <property type="entry name" value="TPP_enz"/>
</dbReference>
<gene>
    <name evidence="5" type="ORF">GCM10009854_46120</name>
</gene>
<evidence type="ECO:0000313" key="6">
    <source>
        <dbReference type="Proteomes" id="UP001501218"/>
    </source>
</evidence>
<feature type="domain" description="Thiamine pyrophosphate enzyme N-terminal TPP-binding" evidence="4">
    <location>
        <begin position="13"/>
        <end position="117"/>
    </location>
</feature>
<dbReference type="PANTHER" id="PTHR18968:SF86">
    <property type="entry name" value="ACETOLACTATE SYNTHASE LARGE SUBUNIT ILVX-RELATED"/>
    <property type="match status" value="1"/>
</dbReference>
<dbReference type="InterPro" id="IPR011766">
    <property type="entry name" value="TPP_enzyme_TPP-bd"/>
</dbReference>
<comment type="caution">
    <text evidence="5">The sequence shown here is derived from an EMBL/GenBank/DDBJ whole genome shotgun (WGS) entry which is preliminary data.</text>
</comment>
<dbReference type="Pfam" id="PF02776">
    <property type="entry name" value="TPP_enzyme_N"/>
    <property type="match status" value="1"/>
</dbReference>
<keyword evidence="2" id="KW-0786">Thiamine pyrophosphate</keyword>